<feature type="domain" description="DNA polymerase III alpha subunit finger" evidence="9">
    <location>
        <begin position="161"/>
        <end position="322"/>
    </location>
</feature>
<feature type="domain" description="Bacterial DNA polymerase III alpha subunit NTPase" evidence="7">
    <location>
        <begin position="1"/>
        <end position="158"/>
    </location>
</feature>
<dbReference type="Gene3D" id="1.10.10.1600">
    <property type="entry name" value="Bacterial DNA polymerase III alpha subunit, thumb domain"/>
    <property type="match status" value="1"/>
</dbReference>
<dbReference type="Pfam" id="PF07733">
    <property type="entry name" value="DNA_pol3_alpha"/>
    <property type="match status" value="1"/>
</dbReference>
<evidence type="ECO:0000259" key="9">
    <source>
        <dbReference type="Pfam" id="PF17657"/>
    </source>
</evidence>
<dbReference type="AlphaFoldDB" id="A0A0F5PKW9"/>
<evidence type="ECO:0000256" key="4">
    <source>
        <dbReference type="ARBA" id="ARBA00022705"/>
    </source>
</evidence>
<dbReference type="GO" id="GO:0008408">
    <property type="term" value="F:3'-5' exonuclease activity"/>
    <property type="evidence" value="ECO:0007669"/>
    <property type="project" value="InterPro"/>
</dbReference>
<gene>
    <name evidence="10" type="ORF">CDSM653_01684</name>
</gene>
<evidence type="ECO:0000256" key="5">
    <source>
        <dbReference type="ARBA" id="ARBA00022932"/>
    </source>
</evidence>
<evidence type="ECO:0000256" key="2">
    <source>
        <dbReference type="ARBA" id="ARBA00022679"/>
    </source>
</evidence>
<dbReference type="Pfam" id="PF17657">
    <property type="entry name" value="DNA_pol3_finger"/>
    <property type="match status" value="1"/>
</dbReference>
<evidence type="ECO:0000259" key="7">
    <source>
        <dbReference type="Pfam" id="PF07733"/>
    </source>
</evidence>
<evidence type="ECO:0000313" key="11">
    <source>
        <dbReference type="Proteomes" id="UP000010146"/>
    </source>
</evidence>
<dbReference type="PANTHER" id="PTHR32294:SF0">
    <property type="entry name" value="DNA POLYMERASE III SUBUNIT ALPHA"/>
    <property type="match status" value="1"/>
</dbReference>
<dbReference type="InterPro" id="IPR004805">
    <property type="entry name" value="DnaE2/DnaE/PolC"/>
</dbReference>
<evidence type="ECO:0000313" key="10">
    <source>
        <dbReference type="EMBL" id="KKC29307.1"/>
    </source>
</evidence>
<feature type="domain" description="DNA polymerase helix-hairpin-helix motif" evidence="8">
    <location>
        <begin position="409"/>
        <end position="498"/>
    </location>
</feature>
<dbReference type="GO" id="GO:0006260">
    <property type="term" value="P:DNA replication"/>
    <property type="evidence" value="ECO:0007669"/>
    <property type="project" value="UniProtKB-KW"/>
</dbReference>
<reference evidence="11" key="3">
    <citation type="submission" date="2015-02" db="EMBL/GenBank/DDBJ databases">
        <title>Genome analysis of three genomes within the thermophilic hydrogenogenic bacterial species Caldanaerobacter subterraneus.</title>
        <authorList>
            <person name="Sant'Anna F.H."/>
            <person name="Lebedinsky A."/>
            <person name="Sokolova T."/>
            <person name="Robb F.T."/>
            <person name="Gonzalez J.M."/>
        </authorList>
    </citation>
    <scope>NUCLEOTIDE SEQUENCE [LARGE SCALE GENOMIC DNA]</scope>
    <source>
        <strain evidence="11">DSM 12653</strain>
    </source>
</reference>
<comment type="caution">
    <text evidence="10">The sequence shown here is derived from an EMBL/GenBank/DDBJ whole genome shotgun (WGS) entry which is preliminary data.</text>
</comment>
<evidence type="ECO:0000256" key="6">
    <source>
        <dbReference type="ARBA" id="ARBA00049244"/>
    </source>
</evidence>
<dbReference type="NCBIfam" id="TIGR00594">
    <property type="entry name" value="polc"/>
    <property type="match status" value="1"/>
</dbReference>
<dbReference type="InterPro" id="IPR040982">
    <property type="entry name" value="DNA_pol3_finger"/>
</dbReference>
<sequence>MPDIDSDFCYERRQEVIDYVVRKYGKDNVAQIITFGTMAARAVIRDVGRALNYPYAEVDEIAKMIPFELGMTIDRALELNPELKERYEKDERVKQLIDISKALEGLPRHASTHAAGVVISKEPLVNYVPLQKNDDSVVTQFPMTTLEELGLLKMDFLGLRTLTVIRDTIEMVKKNKGIIIDLDSLNYDDPKVYELISKGETEGVFQLESPGMRQFMTELRPKNLEDIIAGISLYRPGPMDQIPKYLANRNNPEKIEYEHPILKPILEVTYGSLVYQEQVMQIVRDVAGYSLGRADLVRRAMAKKKMDVMEQERKNFIYGIVDEEGNVVVPGALRNGLDEETANRLFDQMLEFANYAFNKSHAAAYAVIAYQTAYLKRYFPVEFMAALLNSFVDNLDKIAFYVQVCKKMGIKVLPPDINESDSYFTVVGDKIRFGLSAVKNVGINVTEEIVREREARGKFKSVIDFFERMQDSQLNKKAIESLIEAGAFASLGVKRSQLLQSYDKLIESVKKAKSSAIEGQISLFEVSEEHKEIDFRFPDVEEYPKNRILSMEKETLGLYISGHPLEEYLEDIPKITNVTTLDFKINPEDEMFTSKLEDNQEVTIAGVIVAKKVKFTRNSI</sequence>
<dbReference type="Proteomes" id="UP000010146">
    <property type="component" value="Unassembled WGS sequence"/>
</dbReference>
<keyword evidence="3" id="KW-0548">Nucleotidyltransferase</keyword>
<keyword evidence="4" id="KW-0235">DNA replication</keyword>
<comment type="catalytic activity">
    <reaction evidence="6">
        <text>DNA(n) + a 2'-deoxyribonucleoside 5'-triphosphate = DNA(n+1) + diphosphate</text>
        <dbReference type="Rhea" id="RHEA:22508"/>
        <dbReference type="Rhea" id="RHEA-COMP:17339"/>
        <dbReference type="Rhea" id="RHEA-COMP:17340"/>
        <dbReference type="ChEBI" id="CHEBI:33019"/>
        <dbReference type="ChEBI" id="CHEBI:61560"/>
        <dbReference type="ChEBI" id="CHEBI:173112"/>
        <dbReference type="EC" id="2.7.7.7"/>
    </reaction>
</comment>
<reference evidence="10 11" key="1">
    <citation type="submission" date="2008-07" db="EMBL/GenBank/DDBJ databases">
        <authorList>
            <person name="Gonzalez J."/>
            <person name="Sokolova T."/>
            <person name="Ferriera S."/>
            <person name="Johnson J."/>
            <person name="Kravitz S."/>
            <person name="Beeson K."/>
            <person name="Sutton G."/>
            <person name="Rogers Y.-H."/>
            <person name="Friedman R."/>
            <person name="Frazier M."/>
            <person name="Venter J.C."/>
        </authorList>
    </citation>
    <scope>NUCLEOTIDE SEQUENCE [LARGE SCALE GENOMIC DNA]</scope>
    <source>
        <strain evidence="10 11">DSM 12653</strain>
    </source>
</reference>
<evidence type="ECO:0000259" key="8">
    <source>
        <dbReference type="Pfam" id="PF14579"/>
    </source>
</evidence>
<dbReference type="GO" id="GO:0003887">
    <property type="term" value="F:DNA-directed DNA polymerase activity"/>
    <property type="evidence" value="ECO:0007669"/>
    <property type="project" value="UniProtKB-KW"/>
</dbReference>
<dbReference type="InterPro" id="IPR029460">
    <property type="entry name" value="DNAPol_HHH"/>
</dbReference>
<dbReference type="InterPro" id="IPR041931">
    <property type="entry name" value="DNA_pol3_alpha_thumb_dom"/>
</dbReference>
<organism evidence="10 11">
    <name type="scientific">Caldanaerobacter subterraneus subsp. pacificus DSM 12653</name>
    <dbReference type="NCBI Taxonomy" id="391606"/>
    <lineage>
        <taxon>Bacteria</taxon>
        <taxon>Bacillati</taxon>
        <taxon>Bacillota</taxon>
        <taxon>Clostridia</taxon>
        <taxon>Thermoanaerobacterales</taxon>
        <taxon>Thermoanaerobacteraceae</taxon>
        <taxon>Caldanaerobacter</taxon>
    </lineage>
</organism>
<dbReference type="EMBL" id="ABXP02000097">
    <property type="protein sequence ID" value="KKC29307.1"/>
    <property type="molecule type" value="Genomic_DNA"/>
</dbReference>
<evidence type="ECO:0000256" key="1">
    <source>
        <dbReference type="ARBA" id="ARBA00012417"/>
    </source>
</evidence>
<dbReference type="Pfam" id="PF14579">
    <property type="entry name" value="HHH_6"/>
    <property type="match status" value="1"/>
</dbReference>
<accession>A0A0F5PKW9</accession>
<keyword evidence="2" id="KW-0808">Transferase</keyword>
<keyword evidence="5" id="KW-0239">DNA-directed DNA polymerase</keyword>
<evidence type="ECO:0000256" key="3">
    <source>
        <dbReference type="ARBA" id="ARBA00022695"/>
    </source>
</evidence>
<proteinExistence type="predicted"/>
<protein>
    <recommendedName>
        <fullName evidence="1">DNA-directed DNA polymerase</fullName>
        <ecNumber evidence="1">2.7.7.7</ecNumber>
    </recommendedName>
</protein>
<reference evidence="10 11" key="2">
    <citation type="journal article" date="2015" name="BMC Genomics">
        <title>Analysis of three genomes within the thermophilic bacterial species Caldanaerobacter subterraneus with a focus on carbon monoxide dehydrogenase evolution and hydrolase diversity.</title>
        <authorList>
            <person name="Sant'Anna F.H."/>
            <person name="Lebedinsky A.V."/>
            <person name="Sokolova T.G."/>
            <person name="Robb F.T."/>
            <person name="Gonzalez J.M."/>
        </authorList>
    </citation>
    <scope>NUCLEOTIDE SEQUENCE [LARGE SCALE GENOMIC DNA]</scope>
    <source>
        <strain evidence="10 11">DSM 12653</strain>
    </source>
</reference>
<dbReference type="Gene3D" id="1.10.150.870">
    <property type="match status" value="1"/>
</dbReference>
<dbReference type="EC" id="2.7.7.7" evidence="1"/>
<name>A0A0F5PKW9_9THEO</name>
<dbReference type="PANTHER" id="PTHR32294">
    <property type="entry name" value="DNA POLYMERASE III SUBUNIT ALPHA"/>
    <property type="match status" value="1"/>
</dbReference>
<dbReference type="InterPro" id="IPR011708">
    <property type="entry name" value="DNA_pol3_alpha_NTPase_dom"/>
</dbReference>